<dbReference type="eggNOG" id="COG2856">
    <property type="taxonomic scope" value="Bacteria"/>
</dbReference>
<evidence type="ECO:0000313" key="3">
    <source>
        <dbReference type="Proteomes" id="UP000182584"/>
    </source>
</evidence>
<dbReference type="OrthoDB" id="9816277at2"/>
<evidence type="ECO:0000313" key="2">
    <source>
        <dbReference type="EMBL" id="SER84840.1"/>
    </source>
</evidence>
<organism evidence="2 3">
    <name type="scientific">Butyrivibrio fibrisolvens</name>
    <dbReference type="NCBI Taxonomy" id="831"/>
    <lineage>
        <taxon>Bacteria</taxon>
        <taxon>Bacillati</taxon>
        <taxon>Bacillota</taxon>
        <taxon>Clostridia</taxon>
        <taxon>Lachnospirales</taxon>
        <taxon>Lachnospiraceae</taxon>
        <taxon>Butyrivibrio</taxon>
    </lineage>
</organism>
<evidence type="ECO:0000259" key="1">
    <source>
        <dbReference type="Pfam" id="PF06114"/>
    </source>
</evidence>
<dbReference type="InterPro" id="IPR052345">
    <property type="entry name" value="Rad_response_metalloprotease"/>
</dbReference>
<dbReference type="Pfam" id="PF06114">
    <property type="entry name" value="Peptidase_M78"/>
    <property type="match status" value="1"/>
</dbReference>
<dbReference type="PANTHER" id="PTHR43236">
    <property type="entry name" value="ANTITOXIN HIGA1"/>
    <property type="match status" value="1"/>
</dbReference>
<reference evidence="2 3" key="1">
    <citation type="submission" date="2016-10" db="EMBL/GenBank/DDBJ databases">
        <authorList>
            <person name="de Groot N.N."/>
        </authorList>
    </citation>
    <scope>NUCLEOTIDE SEQUENCE [LARGE SCALE GENOMIC DNA]</scope>
    <source>
        <strain evidence="2 3">AR40</strain>
    </source>
</reference>
<dbReference type="InterPro" id="IPR010359">
    <property type="entry name" value="IrrE_HExxH"/>
</dbReference>
<proteinExistence type="predicted"/>
<dbReference type="RefSeq" id="WP_027205653.1">
    <property type="nucleotide sequence ID" value="NZ_FOGJ01000012.1"/>
</dbReference>
<dbReference type="Proteomes" id="UP000182584">
    <property type="component" value="Unassembled WGS sequence"/>
</dbReference>
<dbReference type="EMBL" id="FOGJ01000012">
    <property type="protein sequence ID" value="SER84840.1"/>
    <property type="molecule type" value="Genomic_DNA"/>
</dbReference>
<name>A0A1H9SII1_BUTFI</name>
<protein>
    <submittedName>
        <fullName evidence="2">Zn-dependent peptidase ImmA, M78 family</fullName>
    </submittedName>
</protein>
<feature type="domain" description="IrrE N-terminal-like" evidence="1">
    <location>
        <begin position="34"/>
        <end position="169"/>
    </location>
</feature>
<dbReference type="PANTHER" id="PTHR43236:SF1">
    <property type="entry name" value="BLL7220 PROTEIN"/>
    <property type="match status" value="1"/>
</dbReference>
<dbReference type="Gene3D" id="1.10.10.2910">
    <property type="match status" value="1"/>
</dbReference>
<accession>A0A1H9SII1</accession>
<dbReference type="AlphaFoldDB" id="A0A1H9SII1"/>
<gene>
    <name evidence="2" type="ORF">SAMN04487884_11261</name>
</gene>
<sequence>MQESIKREIRIKADSFREKCKISRYGIMDLFKECDRCGYKLIRYPLGDNSDLGFATKKDEDIVIFTNSSSRLSREIFTLAHEIGHVVLHFSDGCSFVDDSITIAGKSSDEKEQEANYFAACLLMPTDDVARFLDLEVSSEENVELSAMDIARIMSEFSVSFDMALNRLESLGKIDSNQKLRLDNEKTEKKVGNLLRSASGNVRLNIPSNEIGIPYEYIDYVIYNYNHNAIPKETLDKALKCYQLSFDDISDKISICSEEKEDVNLDNLIGGLED</sequence>